<evidence type="ECO:0000256" key="5">
    <source>
        <dbReference type="SAM" id="Phobius"/>
    </source>
</evidence>
<gene>
    <name evidence="8" type="ORF">GCM10011611_18970</name>
</gene>
<feature type="domain" description="HAMP" evidence="7">
    <location>
        <begin position="228"/>
        <end position="281"/>
    </location>
</feature>
<dbReference type="SUPFAM" id="SSF58104">
    <property type="entry name" value="Methyl-accepting chemotaxis protein (MCP) signaling domain"/>
    <property type="match status" value="1"/>
</dbReference>
<evidence type="ECO:0000259" key="7">
    <source>
        <dbReference type="PROSITE" id="PS50885"/>
    </source>
</evidence>
<dbReference type="SMART" id="SM00283">
    <property type="entry name" value="MA"/>
    <property type="match status" value="1"/>
</dbReference>
<dbReference type="Pfam" id="PF00672">
    <property type="entry name" value="HAMP"/>
    <property type="match status" value="1"/>
</dbReference>
<dbReference type="GO" id="GO:0007165">
    <property type="term" value="P:signal transduction"/>
    <property type="evidence" value="ECO:0007669"/>
    <property type="project" value="UniProtKB-KW"/>
</dbReference>
<sequence>MQDLSPPAELASALPKARRPLFARLGRPAVLLFRPVLAGWRRLPAPVRAVLGFVPARLAWLAPWRLSLQNRVLATIGLVMTVIIIASAVVNMQTAQEERRATLEARGKQLVLMQAEAMSKPLWDINKPEIEGMLATLAQDPDFAHGVVIDADGQTVAERDKPGPGGRLKFGLPINYKDETHQENLGRLDLMLSTARLEAADEATLVDTIGVAVLLLVATMVAVFLAFRQISRPLNGITGAMRRLAGGDQDAAIPATQRRDVIGDMARALTVFRDNGLEHERLKAEQTEREAAAQLDRRQTLERLADAFQASVLGVVERLGEAVQALRINAQGLNATADETSAQSATVAAASEEASVNVQTVATAAEELHASIAEISRQMAEASAIAARAVAQAKATDAAMHGLADGAERIGAVVQLIRAIAHQTNLLALNATIEAARAGEAGKGFAVVASEVKSLAVQTQNATGDIQAQIDAIRGETGRAVDAIRDIVGTIGDISEITTVVAAAVEQQGAATQEIARNVQEAARGTNEVSVNIVGVTDAAGKTGAAAGTLLDAAGALAEQSQLLRGEVDRFTEVVRRG</sequence>
<dbReference type="GO" id="GO:0016020">
    <property type="term" value="C:membrane"/>
    <property type="evidence" value="ECO:0007669"/>
    <property type="project" value="InterPro"/>
</dbReference>
<dbReference type="EMBL" id="BMJQ01000004">
    <property type="protein sequence ID" value="GGF13478.1"/>
    <property type="molecule type" value="Genomic_DNA"/>
</dbReference>
<feature type="transmembrane region" description="Helical" evidence="5">
    <location>
        <begin position="72"/>
        <end position="90"/>
    </location>
</feature>
<evidence type="ECO:0000259" key="6">
    <source>
        <dbReference type="PROSITE" id="PS50111"/>
    </source>
</evidence>
<evidence type="ECO:0000256" key="2">
    <source>
        <dbReference type="ARBA" id="ARBA00029447"/>
    </source>
</evidence>
<keyword evidence="4" id="KW-0175">Coiled coil</keyword>
<dbReference type="InterPro" id="IPR003660">
    <property type="entry name" value="HAMP_dom"/>
</dbReference>
<dbReference type="PROSITE" id="PS50885">
    <property type="entry name" value="HAMP"/>
    <property type="match status" value="1"/>
</dbReference>
<organism evidence="8 9">
    <name type="scientific">Aliidongia dinghuensis</name>
    <dbReference type="NCBI Taxonomy" id="1867774"/>
    <lineage>
        <taxon>Bacteria</taxon>
        <taxon>Pseudomonadati</taxon>
        <taxon>Pseudomonadota</taxon>
        <taxon>Alphaproteobacteria</taxon>
        <taxon>Rhodospirillales</taxon>
        <taxon>Dongiaceae</taxon>
        <taxon>Aliidongia</taxon>
    </lineage>
</organism>
<keyword evidence="1 3" id="KW-0807">Transducer</keyword>
<dbReference type="InterPro" id="IPR004089">
    <property type="entry name" value="MCPsignal_dom"/>
</dbReference>
<dbReference type="Gene3D" id="6.10.340.10">
    <property type="match status" value="1"/>
</dbReference>
<evidence type="ECO:0000313" key="9">
    <source>
        <dbReference type="Proteomes" id="UP000646365"/>
    </source>
</evidence>
<dbReference type="PANTHER" id="PTHR32089:SF112">
    <property type="entry name" value="LYSOZYME-LIKE PROTEIN-RELATED"/>
    <property type="match status" value="1"/>
</dbReference>
<evidence type="ECO:0008006" key="10">
    <source>
        <dbReference type="Google" id="ProtNLM"/>
    </source>
</evidence>
<comment type="caution">
    <text evidence="8">The sequence shown here is derived from an EMBL/GenBank/DDBJ whole genome shotgun (WGS) entry which is preliminary data.</text>
</comment>
<reference evidence="8" key="1">
    <citation type="journal article" date="2014" name="Int. J. Syst. Evol. Microbiol.">
        <title>Complete genome sequence of Corynebacterium casei LMG S-19264T (=DSM 44701T), isolated from a smear-ripened cheese.</title>
        <authorList>
            <consortium name="US DOE Joint Genome Institute (JGI-PGF)"/>
            <person name="Walter F."/>
            <person name="Albersmeier A."/>
            <person name="Kalinowski J."/>
            <person name="Ruckert C."/>
        </authorList>
    </citation>
    <scope>NUCLEOTIDE SEQUENCE</scope>
    <source>
        <strain evidence="8">CGMCC 1.15725</strain>
    </source>
</reference>
<dbReference type="AlphaFoldDB" id="A0A8J2YTK7"/>
<keyword evidence="5" id="KW-1133">Transmembrane helix</keyword>
<feature type="coiled-coil region" evidence="4">
    <location>
        <begin position="277"/>
        <end position="304"/>
    </location>
</feature>
<feature type="domain" description="Methyl-accepting transducer" evidence="6">
    <location>
        <begin position="329"/>
        <end position="544"/>
    </location>
</feature>
<dbReference type="PROSITE" id="PS50111">
    <property type="entry name" value="CHEMOTAXIS_TRANSDUC_2"/>
    <property type="match status" value="1"/>
</dbReference>
<keyword evidence="5" id="KW-0812">Transmembrane</keyword>
<protein>
    <recommendedName>
        <fullName evidence="10">Methyl-accepting chemotaxis protein</fullName>
    </recommendedName>
</protein>
<evidence type="ECO:0000256" key="4">
    <source>
        <dbReference type="SAM" id="Coils"/>
    </source>
</evidence>
<dbReference type="Pfam" id="PF00015">
    <property type="entry name" value="MCPsignal"/>
    <property type="match status" value="1"/>
</dbReference>
<dbReference type="Gene3D" id="1.10.287.950">
    <property type="entry name" value="Methyl-accepting chemotaxis protein"/>
    <property type="match status" value="1"/>
</dbReference>
<evidence type="ECO:0000313" key="8">
    <source>
        <dbReference type="EMBL" id="GGF13478.1"/>
    </source>
</evidence>
<name>A0A8J2YTK7_9PROT</name>
<reference evidence="8" key="2">
    <citation type="submission" date="2020-09" db="EMBL/GenBank/DDBJ databases">
        <authorList>
            <person name="Sun Q."/>
            <person name="Zhou Y."/>
        </authorList>
    </citation>
    <scope>NUCLEOTIDE SEQUENCE</scope>
    <source>
        <strain evidence="8">CGMCC 1.15725</strain>
    </source>
</reference>
<proteinExistence type="inferred from homology"/>
<comment type="similarity">
    <text evidence="2">Belongs to the methyl-accepting chemotaxis (MCP) protein family.</text>
</comment>
<keyword evidence="5" id="KW-0472">Membrane</keyword>
<evidence type="ECO:0000256" key="1">
    <source>
        <dbReference type="ARBA" id="ARBA00023224"/>
    </source>
</evidence>
<evidence type="ECO:0000256" key="3">
    <source>
        <dbReference type="PROSITE-ProRule" id="PRU00284"/>
    </source>
</evidence>
<feature type="transmembrane region" description="Helical" evidence="5">
    <location>
        <begin position="205"/>
        <end position="227"/>
    </location>
</feature>
<dbReference type="SMART" id="SM00304">
    <property type="entry name" value="HAMP"/>
    <property type="match status" value="1"/>
</dbReference>
<dbReference type="CDD" id="cd06225">
    <property type="entry name" value="HAMP"/>
    <property type="match status" value="1"/>
</dbReference>
<dbReference type="PANTHER" id="PTHR32089">
    <property type="entry name" value="METHYL-ACCEPTING CHEMOTAXIS PROTEIN MCPB"/>
    <property type="match status" value="1"/>
</dbReference>
<dbReference type="Proteomes" id="UP000646365">
    <property type="component" value="Unassembled WGS sequence"/>
</dbReference>
<keyword evidence="9" id="KW-1185">Reference proteome</keyword>
<accession>A0A8J2YTK7</accession>